<dbReference type="SUPFAM" id="SSF103473">
    <property type="entry name" value="MFS general substrate transporter"/>
    <property type="match status" value="1"/>
</dbReference>
<evidence type="ECO:0000313" key="10">
    <source>
        <dbReference type="Proteomes" id="UP000238083"/>
    </source>
</evidence>
<evidence type="ECO:0000313" key="9">
    <source>
        <dbReference type="EMBL" id="PRY12196.1"/>
    </source>
</evidence>
<feature type="transmembrane region" description="Helical" evidence="7">
    <location>
        <begin position="58"/>
        <end position="84"/>
    </location>
</feature>
<dbReference type="InterPro" id="IPR036259">
    <property type="entry name" value="MFS_trans_sf"/>
</dbReference>
<feature type="transmembrane region" description="Helical" evidence="7">
    <location>
        <begin position="183"/>
        <end position="204"/>
    </location>
</feature>
<feature type="transmembrane region" description="Helical" evidence="7">
    <location>
        <begin position="270"/>
        <end position="289"/>
    </location>
</feature>
<evidence type="ECO:0000256" key="2">
    <source>
        <dbReference type="ARBA" id="ARBA00022448"/>
    </source>
</evidence>
<dbReference type="PANTHER" id="PTHR23517">
    <property type="entry name" value="RESISTANCE PROTEIN MDTM, PUTATIVE-RELATED-RELATED"/>
    <property type="match status" value="1"/>
</dbReference>
<evidence type="ECO:0000256" key="5">
    <source>
        <dbReference type="ARBA" id="ARBA00022989"/>
    </source>
</evidence>
<comment type="subcellular location">
    <subcellularLocation>
        <location evidence="1">Cell membrane</location>
        <topology evidence="1">Multi-pass membrane protein</topology>
    </subcellularLocation>
</comment>
<dbReference type="AlphaFoldDB" id="A0A2T0QZS9"/>
<dbReference type="InterPro" id="IPR020846">
    <property type="entry name" value="MFS_dom"/>
</dbReference>
<evidence type="ECO:0000256" key="3">
    <source>
        <dbReference type="ARBA" id="ARBA00022475"/>
    </source>
</evidence>
<feature type="transmembrane region" description="Helical" evidence="7">
    <location>
        <begin position="301"/>
        <end position="322"/>
    </location>
</feature>
<feature type="transmembrane region" description="Helical" evidence="7">
    <location>
        <begin position="234"/>
        <end position="250"/>
    </location>
</feature>
<sequence>MPLRPLDALRAALSPVTAAPTAELRAFRATLVGTLVTSVGLGLTLPFTFVYFHHVLGLPLPVVGVVVAAAAVLALGATAAGGAIADRVGLGRVAVLGLGLQAGGTVLLALAREPVAGTTGLAVQSMGNSLVWPSLNGLVTHQVPAERRSRAFAVRFGLVNVGIGAGSLVAAATVSVARPNSFHVVYLLDGATTAVFAVVLLLGLRGTAGWTAHAHRAGEVTRTGYRTVLRDGRFTAYLVVVLALAVFGSSQTEGPWAAFVALTPGGSARVVGLGFAANTAAIVVFQLPVERRTRGLRRSRLLVLCALSGAAAWVLTGIASLPGLPAPVAGTLLVVALGVFGVGETLLSPVINAVPNALAPDHLRGRYNALNSATYPVSKFIGPPLAGVLIGGGTPGSWVVVVTLGALAAAGGAVLLGRRLPPHVELPGR</sequence>
<feature type="domain" description="Major facilitator superfamily (MFS) profile" evidence="8">
    <location>
        <begin position="26"/>
        <end position="420"/>
    </location>
</feature>
<dbReference type="PANTHER" id="PTHR23517:SF2">
    <property type="entry name" value="MULTIDRUG RESISTANCE PROTEIN MDTH"/>
    <property type="match status" value="1"/>
</dbReference>
<dbReference type="EMBL" id="PVZF01000011">
    <property type="protein sequence ID" value="PRY12196.1"/>
    <property type="molecule type" value="Genomic_DNA"/>
</dbReference>
<keyword evidence="10" id="KW-1185">Reference proteome</keyword>
<dbReference type="GO" id="GO:0005886">
    <property type="term" value="C:plasma membrane"/>
    <property type="evidence" value="ECO:0007669"/>
    <property type="project" value="UniProtKB-SubCell"/>
</dbReference>
<feature type="transmembrane region" description="Helical" evidence="7">
    <location>
        <begin position="328"/>
        <end position="351"/>
    </location>
</feature>
<accession>A0A2T0QZS9</accession>
<keyword evidence="6 7" id="KW-0472">Membrane</keyword>
<keyword evidence="2" id="KW-0813">Transport</keyword>
<dbReference type="OrthoDB" id="5379144at2"/>
<evidence type="ECO:0000256" key="6">
    <source>
        <dbReference type="ARBA" id="ARBA00023136"/>
    </source>
</evidence>
<reference evidence="9 10" key="1">
    <citation type="submission" date="2018-03" db="EMBL/GenBank/DDBJ databases">
        <title>Genomic Encyclopedia of Archaeal and Bacterial Type Strains, Phase II (KMG-II): from individual species to whole genera.</title>
        <authorList>
            <person name="Goeker M."/>
        </authorList>
    </citation>
    <scope>NUCLEOTIDE SEQUENCE [LARGE SCALE GENOMIC DNA]</scope>
    <source>
        <strain evidence="9 10">DSM 19711</strain>
    </source>
</reference>
<proteinExistence type="predicted"/>
<comment type="caution">
    <text evidence="9">The sequence shown here is derived from an EMBL/GenBank/DDBJ whole genome shotgun (WGS) entry which is preliminary data.</text>
</comment>
<evidence type="ECO:0000256" key="4">
    <source>
        <dbReference type="ARBA" id="ARBA00022692"/>
    </source>
</evidence>
<keyword evidence="4 7" id="KW-0812">Transmembrane</keyword>
<keyword evidence="5 7" id="KW-1133">Transmembrane helix</keyword>
<feature type="transmembrane region" description="Helical" evidence="7">
    <location>
        <begin position="156"/>
        <end position="177"/>
    </location>
</feature>
<gene>
    <name evidence="9" type="ORF">CLV37_111153</name>
</gene>
<dbReference type="InterPro" id="IPR011701">
    <property type="entry name" value="MFS"/>
</dbReference>
<name>A0A2T0QZS9_9ACTN</name>
<feature type="transmembrane region" description="Helical" evidence="7">
    <location>
        <begin position="372"/>
        <end position="392"/>
    </location>
</feature>
<dbReference type="PROSITE" id="PS50850">
    <property type="entry name" value="MFS"/>
    <property type="match status" value="1"/>
</dbReference>
<keyword evidence="3" id="KW-1003">Cell membrane</keyword>
<evidence type="ECO:0000256" key="7">
    <source>
        <dbReference type="SAM" id="Phobius"/>
    </source>
</evidence>
<dbReference type="Pfam" id="PF07690">
    <property type="entry name" value="MFS_1"/>
    <property type="match status" value="2"/>
</dbReference>
<dbReference type="RefSeq" id="WP_106213772.1">
    <property type="nucleotide sequence ID" value="NZ_PVZF01000011.1"/>
</dbReference>
<dbReference type="GO" id="GO:0022857">
    <property type="term" value="F:transmembrane transporter activity"/>
    <property type="evidence" value="ECO:0007669"/>
    <property type="project" value="InterPro"/>
</dbReference>
<organism evidence="9 10">
    <name type="scientific">Kineococcus rhizosphaerae</name>
    <dbReference type="NCBI Taxonomy" id="559628"/>
    <lineage>
        <taxon>Bacteria</taxon>
        <taxon>Bacillati</taxon>
        <taxon>Actinomycetota</taxon>
        <taxon>Actinomycetes</taxon>
        <taxon>Kineosporiales</taxon>
        <taxon>Kineosporiaceae</taxon>
        <taxon>Kineococcus</taxon>
    </lineage>
</organism>
<evidence type="ECO:0000256" key="1">
    <source>
        <dbReference type="ARBA" id="ARBA00004651"/>
    </source>
</evidence>
<dbReference type="Proteomes" id="UP000238083">
    <property type="component" value="Unassembled WGS sequence"/>
</dbReference>
<feature type="transmembrane region" description="Helical" evidence="7">
    <location>
        <begin position="31"/>
        <end position="52"/>
    </location>
</feature>
<evidence type="ECO:0000259" key="8">
    <source>
        <dbReference type="PROSITE" id="PS50850"/>
    </source>
</evidence>
<dbReference type="Gene3D" id="1.20.1250.20">
    <property type="entry name" value="MFS general substrate transporter like domains"/>
    <property type="match status" value="1"/>
</dbReference>
<feature type="transmembrane region" description="Helical" evidence="7">
    <location>
        <begin position="398"/>
        <end position="417"/>
    </location>
</feature>
<dbReference type="InterPro" id="IPR050171">
    <property type="entry name" value="MFS_Transporters"/>
</dbReference>
<protein>
    <submittedName>
        <fullName evidence="9">MFS transporter</fullName>
    </submittedName>
</protein>